<dbReference type="InterPro" id="IPR052155">
    <property type="entry name" value="Biofilm_reg_signaling"/>
</dbReference>
<dbReference type="SUPFAM" id="SSF55785">
    <property type="entry name" value="PYP-like sensor domain (PAS domain)"/>
    <property type="match status" value="1"/>
</dbReference>
<dbReference type="InterPro" id="IPR000160">
    <property type="entry name" value="GGDEF_dom"/>
</dbReference>
<dbReference type="FunFam" id="3.30.70.270:FF:000001">
    <property type="entry name" value="Diguanylate cyclase domain protein"/>
    <property type="match status" value="1"/>
</dbReference>
<keyword evidence="1" id="KW-1133">Transmembrane helix</keyword>
<dbReference type="PANTHER" id="PTHR44757:SF2">
    <property type="entry name" value="BIOFILM ARCHITECTURE MAINTENANCE PROTEIN MBAA"/>
    <property type="match status" value="1"/>
</dbReference>
<gene>
    <name evidence="5" type="ORF">JKG68_27550</name>
</gene>
<dbReference type="InterPro" id="IPR001633">
    <property type="entry name" value="EAL_dom"/>
</dbReference>
<sequence>MVRFTTDEVDEERRARREFTLLVMAFGFVLATATTAFGFRRAVGRPLGSLLSAIRQTSATGRYYLVPEGGRDEFGVVAKAFNAMQRQLQEKSEHLSVALGQLQTQNERFNAALANMPHGLCMFDLHKRLVVCNARYTEMYGLPEHLTCPSTPLLDILQFRGEAGNAPVHLDTYTNQHEELARRADTTAFNCKLEDGRTIRISHRPMSDGGYVAAHEDITEIVRVEAQISYMAHHDTLTDLPNRLLFRKKLEGALMQVRRNAQLGVLYLDLDQFKAVNDTLGHPIGDALLQAVAERLRGCVRDTDTVARFGGDEFAIVQVGTEQPYHTTELAQRIIERLSAPYDLNGHHVVIGVSVGIALAPNDGIDPDHLLKAADMALYRAKADGRGTFRYFEPDMDAKMQARRVLELDLRKALLNGEFEVYYQPLINIAEDRVSCFEALLRWNHPLRGQLLPDDFISLAEEIGLISQIGAWVLRQAAMDAAEWLDDIRLAVNLSSAQFKGLGLVQDVVVALEASGLPASRLELEITETVMLHDTGNTLAILHKLRELGVRISMDDFGTGYSSLSYLRKFPFDKIKIDRSFIGDLPGGGDAVAIIKAISGLGASLGMTTTAEGVENWAQLDKLRLEGCTEVQGYLFSPARPASQLADLLSYALGSKGRGHMGPYRAV</sequence>
<dbReference type="Gene3D" id="3.30.70.270">
    <property type="match status" value="1"/>
</dbReference>
<evidence type="ECO:0000313" key="5">
    <source>
        <dbReference type="EMBL" id="MBL0407671.1"/>
    </source>
</evidence>
<dbReference type="GO" id="GO:0007165">
    <property type="term" value="P:signal transduction"/>
    <property type="evidence" value="ECO:0007669"/>
    <property type="project" value="InterPro"/>
</dbReference>
<evidence type="ECO:0000313" key="6">
    <source>
        <dbReference type="Proteomes" id="UP000605848"/>
    </source>
</evidence>
<dbReference type="CDD" id="cd01949">
    <property type="entry name" value="GGDEF"/>
    <property type="match status" value="1"/>
</dbReference>
<dbReference type="CDD" id="cd01948">
    <property type="entry name" value="EAL"/>
    <property type="match status" value="1"/>
</dbReference>
<evidence type="ECO:0000259" key="3">
    <source>
        <dbReference type="PROSITE" id="PS50885"/>
    </source>
</evidence>
<dbReference type="Proteomes" id="UP000605848">
    <property type="component" value="Unassembled WGS sequence"/>
</dbReference>
<dbReference type="RefSeq" id="WP_202065125.1">
    <property type="nucleotide sequence ID" value="NZ_JBHTFS010000002.1"/>
</dbReference>
<dbReference type="GO" id="GO:0003824">
    <property type="term" value="F:catalytic activity"/>
    <property type="evidence" value="ECO:0007669"/>
    <property type="project" value="UniProtKB-ARBA"/>
</dbReference>
<dbReference type="SMART" id="SM00052">
    <property type="entry name" value="EAL"/>
    <property type="match status" value="1"/>
</dbReference>
<protein>
    <submittedName>
        <fullName evidence="5">EAL domain-containing protein</fullName>
    </submittedName>
</protein>
<evidence type="ECO:0000259" key="4">
    <source>
        <dbReference type="PROSITE" id="PS50887"/>
    </source>
</evidence>
<dbReference type="InterPro" id="IPR035919">
    <property type="entry name" value="EAL_sf"/>
</dbReference>
<evidence type="ECO:0000256" key="1">
    <source>
        <dbReference type="SAM" id="Phobius"/>
    </source>
</evidence>
<keyword evidence="1" id="KW-0472">Membrane</keyword>
<keyword evidence="1" id="KW-0812">Transmembrane</keyword>
<feature type="transmembrane region" description="Helical" evidence="1">
    <location>
        <begin position="21"/>
        <end position="39"/>
    </location>
</feature>
<proteinExistence type="predicted"/>
<comment type="caution">
    <text evidence="5">The sequence shown here is derived from an EMBL/GenBank/DDBJ whole genome shotgun (WGS) entry which is preliminary data.</text>
</comment>
<dbReference type="Gene3D" id="3.20.20.450">
    <property type="entry name" value="EAL domain"/>
    <property type="match status" value="1"/>
</dbReference>
<dbReference type="InterPro" id="IPR035965">
    <property type="entry name" value="PAS-like_dom_sf"/>
</dbReference>
<accession>A0A937D221</accession>
<dbReference type="CDD" id="cd06225">
    <property type="entry name" value="HAMP"/>
    <property type="match status" value="1"/>
</dbReference>
<dbReference type="PROSITE" id="PS50883">
    <property type="entry name" value="EAL"/>
    <property type="match status" value="1"/>
</dbReference>
<evidence type="ECO:0000259" key="2">
    <source>
        <dbReference type="PROSITE" id="PS50883"/>
    </source>
</evidence>
<reference evidence="5" key="1">
    <citation type="submission" date="2021-01" db="EMBL/GenBank/DDBJ databases">
        <title>Microvirga sp.</title>
        <authorList>
            <person name="Kim M.K."/>
        </authorList>
    </citation>
    <scope>NUCLEOTIDE SEQUENCE</scope>
    <source>
        <strain evidence="5">5420S-16</strain>
    </source>
</reference>
<name>A0A937D221_9HYPH</name>
<dbReference type="SMART" id="SM00304">
    <property type="entry name" value="HAMP"/>
    <property type="match status" value="1"/>
</dbReference>
<dbReference type="Pfam" id="PF00672">
    <property type="entry name" value="HAMP"/>
    <property type="match status" value="1"/>
</dbReference>
<dbReference type="Gene3D" id="6.10.340.10">
    <property type="match status" value="1"/>
</dbReference>
<feature type="domain" description="GGDEF" evidence="4">
    <location>
        <begin position="261"/>
        <end position="394"/>
    </location>
</feature>
<keyword evidence="6" id="KW-1185">Reference proteome</keyword>
<dbReference type="SMART" id="SM00267">
    <property type="entry name" value="GGDEF"/>
    <property type="match status" value="1"/>
</dbReference>
<feature type="domain" description="EAL" evidence="2">
    <location>
        <begin position="403"/>
        <end position="653"/>
    </location>
</feature>
<dbReference type="Pfam" id="PF00990">
    <property type="entry name" value="GGDEF"/>
    <property type="match status" value="1"/>
</dbReference>
<feature type="domain" description="HAMP" evidence="3">
    <location>
        <begin position="41"/>
        <end position="93"/>
    </location>
</feature>
<dbReference type="InterPro" id="IPR043128">
    <property type="entry name" value="Rev_trsase/Diguanyl_cyclase"/>
</dbReference>
<dbReference type="EMBL" id="JAEQMY010000100">
    <property type="protein sequence ID" value="MBL0407671.1"/>
    <property type="molecule type" value="Genomic_DNA"/>
</dbReference>
<dbReference type="PROSITE" id="PS50885">
    <property type="entry name" value="HAMP"/>
    <property type="match status" value="1"/>
</dbReference>
<dbReference type="AlphaFoldDB" id="A0A937D221"/>
<dbReference type="Pfam" id="PF12860">
    <property type="entry name" value="PAS_7"/>
    <property type="match status" value="1"/>
</dbReference>
<dbReference type="PROSITE" id="PS50887">
    <property type="entry name" value="GGDEF"/>
    <property type="match status" value="1"/>
</dbReference>
<dbReference type="Gene3D" id="3.30.450.20">
    <property type="entry name" value="PAS domain"/>
    <property type="match status" value="1"/>
</dbReference>
<organism evidence="5 6">
    <name type="scientific">Microvirga aerilata</name>
    <dbReference type="NCBI Taxonomy" id="670292"/>
    <lineage>
        <taxon>Bacteria</taxon>
        <taxon>Pseudomonadati</taxon>
        <taxon>Pseudomonadota</taxon>
        <taxon>Alphaproteobacteria</taxon>
        <taxon>Hyphomicrobiales</taxon>
        <taxon>Methylobacteriaceae</taxon>
        <taxon>Microvirga</taxon>
    </lineage>
</organism>
<dbReference type="NCBIfam" id="TIGR00254">
    <property type="entry name" value="GGDEF"/>
    <property type="match status" value="1"/>
</dbReference>
<dbReference type="Pfam" id="PF00563">
    <property type="entry name" value="EAL"/>
    <property type="match status" value="1"/>
</dbReference>
<dbReference type="SUPFAM" id="SSF55073">
    <property type="entry name" value="Nucleotide cyclase"/>
    <property type="match status" value="1"/>
</dbReference>
<dbReference type="GO" id="GO:0016020">
    <property type="term" value="C:membrane"/>
    <property type="evidence" value="ECO:0007669"/>
    <property type="project" value="InterPro"/>
</dbReference>
<dbReference type="InterPro" id="IPR029787">
    <property type="entry name" value="Nucleotide_cyclase"/>
</dbReference>
<dbReference type="SUPFAM" id="SSF141868">
    <property type="entry name" value="EAL domain-like"/>
    <property type="match status" value="1"/>
</dbReference>
<dbReference type="PANTHER" id="PTHR44757">
    <property type="entry name" value="DIGUANYLATE CYCLASE DGCP"/>
    <property type="match status" value="1"/>
</dbReference>
<dbReference type="InterPro" id="IPR003660">
    <property type="entry name" value="HAMP_dom"/>
</dbReference>
<dbReference type="SUPFAM" id="SSF158472">
    <property type="entry name" value="HAMP domain-like"/>
    <property type="match status" value="1"/>
</dbReference>